<dbReference type="Pfam" id="PF16124">
    <property type="entry name" value="RecQ_Zn_bind"/>
    <property type="match status" value="1"/>
</dbReference>
<evidence type="ECO:0000256" key="1">
    <source>
        <dbReference type="ARBA" id="ARBA00005446"/>
    </source>
</evidence>
<proteinExistence type="inferred from homology"/>
<dbReference type="GO" id="GO:0009378">
    <property type="term" value="F:four-way junction helicase activity"/>
    <property type="evidence" value="ECO:0007669"/>
    <property type="project" value="TreeGrafter"/>
</dbReference>
<dbReference type="GO" id="GO:0016787">
    <property type="term" value="F:hydrolase activity"/>
    <property type="evidence" value="ECO:0007669"/>
    <property type="project" value="UniProtKB-KW"/>
</dbReference>
<dbReference type="PROSITE" id="PS51192">
    <property type="entry name" value="HELICASE_ATP_BIND_1"/>
    <property type="match status" value="1"/>
</dbReference>
<keyword evidence="3 7" id="KW-0378">Hydrolase</keyword>
<keyword evidence="5 7" id="KW-0067">ATP-binding</keyword>
<dbReference type="InterPro" id="IPR027417">
    <property type="entry name" value="P-loop_NTPase"/>
</dbReference>
<evidence type="ECO:0000256" key="6">
    <source>
        <dbReference type="ARBA" id="ARBA00034617"/>
    </source>
</evidence>
<keyword evidence="4 7" id="KW-0347">Helicase</keyword>
<dbReference type="GO" id="GO:0003676">
    <property type="term" value="F:nucleic acid binding"/>
    <property type="evidence" value="ECO:0007669"/>
    <property type="project" value="InterPro"/>
</dbReference>
<dbReference type="OrthoDB" id="6020335at2759"/>
<dbReference type="EMBL" id="CACRXK020003564">
    <property type="protein sequence ID" value="CAB3999320.1"/>
    <property type="molecule type" value="Genomic_DNA"/>
</dbReference>
<dbReference type="PROSITE" id="PS51194">
    <property type="entry name" value="HELICASE_CTER"/>
    <property type="match status" value="1"/>
</dbReference>
<dbReference type="CDD" id="cd17920">
    <property type="entry name" value="DEXHc_RecQ"/>
    <property type="match status" value="1"/>
</dbReference>
<evidence type="ECO:0000256" key="3">
    <source>
        <dbReference type="ARBA" id="ARBA00022801"/>
    </source>
</evidence>
<keyword evidence="9" id="KW-1185">Reference proteome</keyword>
<dbReference type="InterPro" id="IPR004589">
    <property type="entry name" value="DNA_helicase_ATP-dep_RecQ"/>
</dbReference>
<reference evidence="8" key="1">
    <citation type="submission" date="2020-04" db="EMBL/GenBank/DDBJ databases">
        <authorList>
            <person name="Alioto T."/>
            <person name="Alioto T."/>
            <person name="Gomez Garrido J."/>
        </authorList>
    </citation>
    <scope>NUCLEOTIDE SEQUENCE</scope>
    <source>
        <strain evidence="8">A484AB</strain>
    </source>
</reference>
<sequence>MLNRDCVITMPTGSGKTVCYTIPTIISGGTSVVVSPLLSLIYNQVKSLREKGISATHITSQMAPTERNSILHSLLKPKPDFQFLYCTPELLSCTDITATLHKMVNNKTLVNVIIDEAHCVDMWGHDFRPSYCDLGNLQLGVPLVCFTATLTDRALSSVTQSLKLTNPIIKKAPCERVNLCMHVVEKTGNHPRDIAEVILSNFPDQSGIVYCNSREQTQNMAYELAAAGVQASFYHSRLDIDLKMERQKKWEDGELNVLCATSAFGMGIDKKNVRFVIHATLPGSPERYIQETGRCARDGNKGECYLYFNFNDRSTHIRNIYESPNQTRKNVAFERLNRMVEYCISNKCRTAKLQEMMGEERTSKCGQCDMCIANKDVHLVLEDFSQYAKLMVNCIIAMKNLDEKIKFTDAVMVFRGSKIKKLEKFFHISQHGSGRVISKQKATRLLQELILSGVIVENLHGLSKTTFLSVGNVCSALFDGSLVIQI</sequence>
<dbReference type="InterPro" id="IPR032284">
    <property type="entry name" value="RecQ_Zn-bd"/>
</dbReference>
<name>A0A6S7H8N7_PARCT</name>
<evidence type="ECO:0000256" key="7">
    <source>
        <dbReference type="RuleBase" id="RU364117"/>
    </source>
</evidence>
<dbReference type="AlphaFoldDB" id="A0A6S7H8N7"/>
<accession>A0A6S7H8N7</accession>
<dbReference type="GO" id="GO:0000724">
    <property type="term" value="P:double-strand break repair via homologous recombination"/>
    <property type="evidence" value="ECO:0007669"/>
    <property type="project" value="TreeGrafter"/>
</dbReference>
<dbReference type="GO" id="GO:0043138">
    <property type="term" value="F:3'-5' DNA helicase activity"/>
    <property type="evidence" value="ECO:0007669"/>
    <property type="project" value="UniProtKB-EC"/>
</dbReference>
<dbReference type="InterPro" id="IPR011545">
    <property type="entry name" value="DEAD/DEAH_box_helicase_dom"/>
</dbReference>
<organism evidence="8 9">
    <name type="scientific">Paramuricea clavata</name>
    <name type="common">Red gorgonian</name>
    <name type="synonym">Violescent sea-whip</name>
    <dbReference type="NCBI Taxonomy" id="317549"/>
    <lineage>
        <taxon>Eukaryota</taxon>
        <taxon>Metazoa</taxon>
        <taxon>Cnidaria</taxon>
        <taxon>Anthozoa</taxon>
        <taxon>Octocorallia</taxon>
        <taxon>Malacalcyonacea</taxon>
        <taxon>Plexauridae</taxon>
        <taxon>Paramuricea</taxon>
    </lineage>
</organism>
<comment type="caution">
    <text evidence="8">The sequence shown here is derived from an EMBL/GenBank/DDBJ whole genome shotgun (WGS) entry which is preliminary data.</text>
</comment>
<dbReference type="GO" id="GO:0005694">
    <property type="term" value="C:chromosome"/>
    <property type="evidence" value="ECO:0007669"/>
    <property type="project" value="TreeGrafter"/>
</dbReference>
<protein>
    <recommendedName>
        <fullName evidence="7">ATP-dependent DNA helicase</fullName>
        <ecNumber evidence="7">5.6.2.4</ecNumber>
    </recommendedName>
</protein>
<dbReference type="Gene3D" id="1.10.10.10">
    <property type="entry name" value="Winged helix-like DNA-binding domain superfamily/Winged helix DNA-binding domain"/>
    <property type="match status" value="1"/>
</dbReference>
<dbReference type="GO" id="GO:0005737">
    <property type="term" value="C:cytoplasm"/>
    <property type="evidence" value="ECO:0007669"/>
    <property type="project" value="TreeGrafter"/>
</dbReference>
<evidence type="ECO:0000313" key="8">
    <source>
        <dbReference type="EMBL" id="CAB3999320.1"/>
    </source>
</evidence>
<dbReference type="Gene3D" id="3.40.50.300">
    <property type="entry name" value="P-loop containing nucleotide triphosphate hydrolases"/>
    <property type="match status" value="2"/>
</dbReference>
<evidence type="ECO:0000256" key="2">
    <source>
        <dbReference type="ARBA" id="ARBA00022741"/>
    </source>
</evidence>
<dbReference type="InterPro" id="IPR036388">
    <property type="entry name" value="WH-like_DNA-bd_sf"/>
</dbReference>
<dbReference type="GO" id="GO:0005634">
    <property type="term" value="C:nucleus"/>
    <property type="evidence" value="ECO:0007669"/>
    <property type="project" value="UniProtKB-SubCell"/>
</dbReference>
<dbReference type="InterPro" id="IPR014001">
    <property type="entry name" value="Helicase_ATP-bd"/>
</dbReference>
<dbReference type="InterPro" id="IPR018982">
    <property type="entry name" value="RQC_domain"/>
</dbReference>
<comment type="subcellular location">
    <subcellularLocation>
        <location evidence="7">Nucleus</location>
    </subcellularLocation>
</comment>
<dbReference type="GO" id="GO:0005524">
    <property type="term" value="F:ATP binding"/>
    <property type="evidence" value="ECO:0007669"/>
    <property type="project" value="UniProtKB-KW"/>
</dbReference>
<dbReference type="SUPFAM" id="SSF46785">
    <property type="entry name" value="Winged helix' DNA-binding domain"/>
    <property type="match status" value="1"/>
</dbReference>
<dbReference type="SMART" id="SM00487">
    <property type="entry name" value="DEXDc"/>
    <property type="match status" value="1"/>
</dbReference>
<dbReference type="SUPFAM" id="SSF52540">
    <property type="entry name" value="P-loop containing nucleoside triphosphate hydrolases"/>
    <property type="match status" value="1"/>
</dbReference>
<dbReference type="InterPro" id="IPR036390">
    <property type="entry name" value="WH_DNA-bd_sf"/>
</dbReference>
<gene>
    <name evidence="8" type="ORF">PACLA_8A057221</name>
</gene>
<comment type="catalytic activity">
    <reaction evidence="7">
        <text>ATP + H2O = ADP + phosphate + H(+)</text>
        <dbReference type="Rhea" id="RHEA:13065"/>
        <dbReference type="ChEBI" id="CHEBI:15377"/>
        <dbReference type="ChEBI" id="CHEBI:15378"/>
        <dbReference type="ChEBI" id="CHEBI:30616"/>
        <dbReference type="ChEBI" id="CHEBI:43474"/>
        <dbReference type="ChEBI" id="CHEBI:456216"/>
    </reaction>
</comment>
<dbReference type="Pfam" id="PF00270">
    <property type="entry name" value="DEAD"/>
    <property type="match status" value="1"/>
</dbReference>
<comment type="similarity">
    <text evidence="1 7">Belongs to the helicase family. RecQ subfamily.</text>
</comment>
<dbReference type="Proteomes" id="UP001152795">
    <property type="component" value="Unassembled WGS sequence"/>
</dbReference>
<evidence type="ECO:0000313" key="9">
    <source>
        <dbReference type="Proteomes" id="UP001152795"/>
    </source>
</evidence>
<keyword evidence="2 7" id="KW-0547">Nucleotide-binding</keyword>
<evidence type="ECO:0000256" key="4">
    <source>
        <dbReference type="ARBA" id="ARBA00022806"/>
    </source>
</evidence>
<dbReference type="PANTHER" id="PTHR13710:SF147">
    <property type="entry name" value="DNA HELICASE"/>
    <property type="match status" value="1"/>
</dbReference>
<dbReference type="PANTHER" id="PTHR13710">
    <property type="entry name" value="DNA HELICASE RECQ FAMILY MEMBER"/>
    <property type="match status" value="1"/>
</dbReference>
<dbReference type="SMART" id="SM00490">
    <property type="entry name" value="HELICc"/>
    <property type="match status" value="1"/>
</dbReference>
<dbReference type="Pfam" id="PF09382">
    <property type="entry name" value="RQC"/>
    <property type="match status" value="1"/>
</dbReference>
<dbReference type="NCBIfam" id="TIGR00614">
    <property type="entry name" value="recQ_fam"/>
    <property type="match status" value="1"/>
</dbReference>
<dbReference type="InterPro" id="IPR001650">
    <property type="entry name" value="Helicase_C-like"/>
</dbReference>
<evidence type="ECO:0000256" key="5">
    <source>
        <dbReference type="ARBA" id="ARBA00022840"/>
    </source>
</evidence>
<comment type="catalytic activity">
    <reaction evidence="6 7">
        <text>Couples ATP hydrolysis with the unwinding of duplex DNA by translocating in the 3'-5' direction.</text>
        <dbReference type="EC" id="5.6.2.4"/>
    </reaction>
</comment>
<keyword evidence="7" id="KW-0539">Nucleus</keyword>
<dbReference type="EC" id="5.6.2.4" evidence="7"/>
<dbReference type="GO" id="GO:0006260">
    <property type="term" value="P:DNA replication"/>
    <property type="evidence" value="ECO:0007669"/>
    <property type="project" value="InterPro"/>
</dbReference>
<dbReference type="Pfam" id="PF00271">
    <property type="entry name" value="Helicase_C"/>
    <property type="match status" value="1"/>
</dbReference>